<comment type="similarity">
    <text evidence="1 2">Belongs to the TonB-dependent receptor family.</text>
</comment>
<reference evidence="6 7" key="1">
    <citation type="submission" date="2024-03" db="EMBL/GenBank/DDBJ databases">
        <title>Human intestinal bacterial collection.</title>
        <authorList>
            <person name="Pauvert C."/>
            <person name="Hitch T.C.A."/>
            <person name="Clavel T."/>
        </authorList>
    </citation>
    <scope>NUCLEOTIDE SEQUENCE [LARGE SCALE GENOMIC DNA]</scope>
    <source>
        <strain evidence="6 7">CLA-KB-H122</strain>
    </source>
</reference>
<dbReference type="RefSeq" id="WP_232044754.1">
    <property type="nucleotide sequence ID" value="NZ_JBBMFL010000017.1"/>
</dbReference>
<feature type="signal peptide" evidence="3">
    <location>
        <begin position="1"/>
        <end position="29"/>
    </location>
</feature>
<dbReference type="NCBIfam" id="TIGR04057">
    <property type="entry name" value="SusC_RagA_signa"/>
    <property type="match status" value="1"/>
</dbReference>
<dbReference type="Proteomes" id="UP001460202">
    <property type="component" value="Unassembled WGS sequence"/>
</dbReference>
<keyword evidence="6" id="KW-0675">Receptor</keyword>
<keyword evidence="1" id="KW-0813">Transport</keyword>
<dbReference type="Pfam" id="PF13715">
    <property type="entry name" value="CarbopepD_reg_2"/>
    <property type="match status" value="1"/>
</dbReference>
<dbReference type="Pfam" id="PF07715">
    <property type="entry name" value="Plug"/>
    <property type="match status" value="1"/>
</dbReference>
<proteinExistence type="inferred from homology"/>
<evidence type="ECO:0000256" key="2">
    <source>
        <dbReference type="RuleBase" id="RU003357"/>
    </source>
</evidence>
<evidence type="ECO:0000256" key="3">
    <source>
        <dbReference type="SAM" id="SignalP"/>
    </source>
</evidence>
<dbReference type="PROSITE" id="PS52016">
    <property type="entry name" value="TONB_DEPENDENT_REC_3"/>
    <property type="match status" value="1"/>
</dbReference>
<dbReference type="NCBIfam" id="TIGR04056">
    <property type="entry name" value="OMP_RagA_SusC"/>
    <property type="match status" value="1"/>
</dbReference>
<dbReference type="InterPro" id="IPR039426">
    <property type="entry name" value="TonB-dep_rcpt-like"/>
</dbReference>
<dbReference type="InterPro" id="IPR000531">
    <property type="entry name" value="Beta-barrel_TonB"/>
</dbReference>
<comment type="caution">
    <text evidence="6">The sequence shown here is derived from an EMBL/GenBank/DDBJ whole genome shotgun (WGS) entry which is preliminary data.</text>
</comment>
<keyword evidence="1" id="KW-1134">Transmembrane beta strand</keyword>
<feature type="chain" id="PRO_5047104110" evidence="3">
    <location>
        <begin position="30"/>
        <end position="1156"/>
    </location>
</feature>
<dbReference type="SUPFAM" id="SSF56935">
    <property type="entry name" value="Porins"/>
    <property type="match status" value="1"/>
</dbReference>
<dbReference type="Gene3D" id="2.170.130.10">
    <property type="entry name" value="TonB-dependent receptor, plug domain"/>
    <property type="match status" value="1"/>
</dbReference>
<evidence type="ECO:0000256" key="1">
    <source>
        <dbReference type="PROSITE-ProRule" id="PRU01360"/>
    </source>
</evidence>
<keyword evidence="3" id="KW-0732">Signal</keyword>
<feature type="domain" description="TonB-dependent receptor-like beta-barrel" evidence="4">
    <location>
        <begin position="565"/>
        <end position="1121"/>
    </location>
</feature>
<evidence type="ECO:0000259" key="5">
    <source>
        <dbReference type="Pfam" id="PF07715"/>
    </source>
</evidence>
<keyword evidence="1" id="KW-0998">Cell outer membrane</keyword>
<sequence>MNQNLRTHVLKKGCLLCLSFCLWAGSALLAQNTSISLRVKDKPLKEVLNQIETDEGYIFLYKDKTMDLERKISLDVRNASLETILRRILDEKTEFGISERQVVLYTRKEAAKTSPADTPSRKITVRGTVRDAGGNVLIGVSVVEKGTTNGTATDANGLYSIDVKSAEAILTFSYLSYKTVESAVSTRTQLDVTLEEDAARLDDVVIIGYGAQTKASITGALATVDTKELVKAPVASITNVLAGSVPGVATVQTSGQPGNDAATIYIRGVGSLNSNYAAPLVLVDGVEREFSQIDPNEIENFSILKDAASTAVFGVRGANGVILITTKRGQEGRPSISVSSITGVQQPLSYVQQTGSYEYARFWNIKQQNDGVTDKTQYFSREAIEAYRTGSDPIMYPNVRWKDKMFNSVFLQTKNNINISGGGQNVRYFVSLGYLYQNGVLKQTKYLDYDNNYSYNRYNYRANVDFDLTRTTALKIGIGGNVGKSQNPLTVADGNEWVYATIWAVPMSSPGFVNGKRTLIPDGFIPSTIELRDGYSTFFGYGYEQIYRTTLNCDAEIVQNFDFLTKGLSVSIKGAYDNRFNLTKSRTANGWRQEYQRAYYKSYLEDPTKPQTDPDYDKTIVYIPASEAAPDYSKDQPLNYSENDYGRDRNWYIEAKINYSRSFGVSGDHKVSAMFLYNQSRDYYPVAGGGTFQYIPRSYVGYVGRVTYGYRNKYLVDVNIGYNGSENFAPGKTRYGAFPSASVGWVLSEEGFMRHQNAISYLKFRASWGRVGNDLSGARFMYMPSVWSQNGSYSFGINNPNSLEAYGEGTLGNTDVTWETADKQNYGIDANFFSDRLSLNFDYFFEHRTGILLSPNSTPGIIAAGLPALNIGEVDNHGYEIALGWKETTRRGFNYYVNANVSFARNKILYMDEVKSQFAYQHQTGGPTGRYTGLYKFERLYQNSDFTVDSKGNMVLDSSLPQPYVAVAPGDAMYADLNGDGIVDSDDTMVTGYSTRPEYVFGLNAGFNWKGLNFSMQWTGATHVNKMMEIEYRIPYTNAGGRGLLQYFYDDCWTPEHQTGTLPRAAEKSEVWNSSASTLWLRNARYLRLKTLSVGYTFSNSKRLASVGIKKLGISLTGYNLLTFTPLDFIDPESLTNNNGAYPLVKVYSVGLNVTF</sequence>
<name>A0ABV1H162_9BACT</name>
<dbReference type="SUPFAM" id="SSF49464">
    <property type="entry name" value="Carboxypeptidase regulatory domain-like"/>
    <property type="match status" value="1"/>
</dbReference>
<feature type="domain" description="TonB-dependent receptor plug" evidence="5">
    <location>
        <begin position="214"/>
        <end position="321"/>
    </location>
</feature>
<comment type="subcellular location">
    <subcellularLocation>
        <location evidence="1">Cell outer membrane</location>
        <topology evidence="1">Multi-pass membrane protein</topology>
    </subcellularLocation>
</comment>
<dbReference type="EMBL" id="JBBMFL010000017">
    <property type="protein sequence ID" value="MEQ2545888.1"/>
    <property type="molecule type" value="Genomic_DNA"/>
</dbReference>
<dbReference type="InterPro" id="IPR037066">
    <property type="entry name" value="Plug_dom_sf"/>
</dbReference>
<evidence type="ECO:0000313" key="6">
    <source>
        <dbReference type="EMBL" id="MEQ2545888.1"/>
    </source>
</evidence>
<evidence type="ECO:0000313" key="7">
    <source>
        <dbReference type="Proteomes" id="UP001460202"/>
    </source>
</evidence>
<protein>
    <submittedName>
        <fullName evidence="6">TonB-dependent receptor</fullName>
    </submittedName>
</protein>
<organism evidence="6 7">
    <name type="scientific">Alistipes intestinihominis</name>
    <dbReference type="NCBI Taxonomy" id="3133172"/>
    <lineage>
        <taxon>Bacteria</taxon>
        <taxon>Pseudomonadati</taxon>
        <taxon>Bacteroidota</taxon>
        <taxon>Bacteroidia</taxon>
        <taxon>Bacteroidales</taxon>
        <taxon>Rikenellaceae</taxon>
        <taxon>Alistipes</taxon>
    </lineage>
</organism>
<dbReference type="InterPro" id="IPR008969">
    <property type="entry name" value="CarboxyPept-like_regulatory"/>
</dbReference>
<evidence type="ECO:0000259" key="4">
    <source>
        <dbReference type="Pfam" id="PF00593"/>
    </source>
</evidence>
<keyword evidence="1" id="KW-0812">Transmembrane</keyword>
<dbReference type="InterPro" id="IPR023997">
    <property type="entry name" value="TonB-dep_OMP_SusC/RagA_CS"/>
</dbReference>
<accession>A0ABV1H162</accession>
<dbReference type="InterPro" id="IPR023996">
    <property type="entry name" value="TonB-dep_OMP_SusC/RagA"/>
</dbReference>
<dbReference type="Gene3D" id="2.60.40.1120">
    <property type="entry name" value="Carboxypeptidase-like, regulatory domain"/>
    <property type="match status" value="1"/>
</dbReference>
<gene>
    <name evidence="6" type="ORF">WMO46_13145</name>
</gene>
<keyword evidence="7" id="KW-1185">Reference proteome</keyword>
<keyword evidence="2" id="KW-0798">TonB box</keyword>
<dbReference type="InterPro" id="IPR012910">
    <property type="entry name" value="Plug_dom"/>
</dbReference>
<dbReference type="Pfam" id="PF00593">
    <property type="entry name" value="TonB_dep_Rec_b-barrel"/>
    <property type="match status" value="1"/>
</dbReference>
<keyword evidence="1 2" id="KW-0472">Membrane</keyword>